<reference evidence="1 2" key="1">
    <citation type="submission" date="2019-03" db="EMBL/GenBank/DDBJ databases">
        <title>First draft genome of Liparis tanakae, snailfish: a comprehensive survey of snailfish specific genes.</title>
        <authorList>
            <person name="Kim W."/>
            <person name="Song I."/>
            <person name="Jeong J.-H."/>
            <person name="Kim D."/>
            <person name="Kim S."/>
            <person name="Ryu S."/>
            <person name="Song J.Y."/>
            <person name="Lee S.K."/>
        </authorList>
    </citation>
    <scope>NUCLEOTIDE SEQUENCE [LARGE SCALE GENOMIC DNA]</scope>
    <source>
        <tissue evidence="1">Muscle</tissue>
    </source>
</reference>
<protein>
    <submittedName>
        <fullName evidence="1">Uncharacterized protein</fullName>
    </submittedName>
</protein>
<accession>A0A4Z2GQ16</accession>
<name>A0A4Z2GQ16_9TELE</name>
<keyword evidence="2" id="KW-1185">Reference proteome</keyword>
<dbReference type="Proteomes" id="UP000314294">
    <property type="component" value="Unassembled WGS sequence"/>
</dbReference>
<proteinExistence type="predicted"/>
<evidence type="ECO:0000313" key="2">
    <source>
        <dbReference type="Proteomes" id="UP000314294"/>
    </source>
</evidence>
<comment type="caution">
    <text evidence="1">The sequence shown here is derived from an EMBL/GenBank/DDBJ whole genome shotgun (WGS) entry which is preliminary data.</text>
</comment>
<gene>
    <name evidence="1" type="ORF">EYF80_034331</name>
</gene>
<evidence type="ECO:0000313" key="1">
    <source>
        <dbReference type="EMBL" id="TNN55449.1"/>
    </source>
</evidence>
<dbReference type="EMBL" id="SRLO01000455">
    <property type="protein sequence ID" value="TNN55449.1"/>
    <property type="molecule type" value="Genomic_DNA"/>
</dbReference>
<dbReference type="AlphaFoldDB" id="A0A4Z2GQ16"/>
<organism evidence="1 2">
    <name type="scientific">Liparis tanakae</name>
    <name type="common">Tanaka's snailfish</name>
    <dbReference type="NCBI Taxonomy" id="230148"/>
    <lineage>
        <taxon>Eukaryota</taxon>
        <taxon>Metazoa</taxon>
        <taxon>Chordata</taxon>
        <taxon>Craniata</taxon>
        <taxon>Vertebrata</taxon>
        <taxon>Euteleostomi</taxon>
        <taxon>Actinopterygii</taxon>
        <taxon>Neopterygii</taxon>
        <taxon>Teleostei</taxon>
        <taxon>Neoteleostei</taxon>
        <taxon>Acanthomorphata</taxon>
        <taxon>Eupercaria</taxon>
        <taxon>Perciformes</taxon>
        <taxon>Cottioidei</taxon>
        <taxon>Cottales</taxon>
        <taxon>Liparidae</taxon>
        <taxon>Liparis</taxon>
    </lineage>
</organism>
<sequence length="110" mass="12299">MIPQRVYNRAVSVILSISSAMDRRVLLVLFCLQAVLLFTAFTSTDAAAGLARAQSPFSMEGMSVFPGERRGLLQRRRPRGCQRRRGGCSVLPRVKLPKIRIRTKGLAKRL</sequence>